<dbReference type="AlphaFoldDB" id="A0A9Q5Z9V4"/>
<dbReference type="InterPro" id="IPR050557">
    <property type="entry name" value="RTX_toxin/Mannuronan_C5-epim"/>
</dbReference>
<gene>
    <name evidence="4" type="ORF">VF08_21725</name>
</gene>
<dbReference type="PRINTS" id="PR00313">
    <property type="entry name" value="CABNDNGRPT"/>
</dbReference>
<dbReference type="PANTHER" id="PTHR38340:SF1">
    <property type="entry name" value="S-LAYER PROTEIN"/>
    <property type="match status" value="1"/>
</dbReference>
<evidence type="ECO:0000313" key="4">
    <source>
        <dbReference type="EMBL" id="PHK01612.1"/>
    </source>
</evidence>
<dbReference type="SUPFAM" id="SSF51120">
    <property type="entry name" value="beta-Roll"/>
    <property type="match status" value="4"/>
</dbReference>
<dbReference type="Gene3D" id="2.150.10.10">
    <property type="entry name" value="Serralysin-like metalloprotease, C-terminal"/>
    <property type="match status" value="3"/>
</dbReference>
<dbReference type="InterPro" id="IPR011049">
    <property type="entry name" value="Serralysin-like_metalloprot_C"/>
</dbReference>
<dbReference type="Gene3D" id="2.160.20.160">
    <property type="match status" value="1"/>
</dbReference>
<protein>
    <recommendedName>
        <fullName evidence="6">Calcium-binding protein</fullName>
    </recommendedName>
</protein>
<proteinExistence type="predicted"/>
<name>A0A9Q5Z9V4_NOSLI</name>
<dbReference type="PROSITE" id="PS00330">
    <property type="entry name" value="HEMOLYSIN_CALCIUM"/>
    <property type="match status" value="4"/>
</dbReference>
<comment type="caution">
    <text evidence="4">The sequence shown here is derived from an EMBL/GenBank/DDBJ whole genome shotgun (WGS) entry which is preliminary data.</text>
</comment>
<comment type="subcellular location">
    <subcellularLocation>
        <location evidence="1">Secreted</location>
    </subcellularLocation>
</comment>
<dbReference type="RefSeq" id="WP_099070068.1">
    <property type="nucleotide sequence ID" value="NZ_LAHD01000068.1"/>
</dbReference>
<evidence type="ECO:0000313" key="5">
    <source>
        <dbReference type="Proteomes" id="UP000222310"/>
    </source>
</evidence>
<dbReference type="Pfam" id="PF00353">
    <property type="entry name" value="HemolysinCabind"/>
    <property type="match status" value="7"/>
</dbReference>
<dbReference type="InterPro" id="IPR001343">
    <property type="entry name" value="Hemolysn_Ca-bd"/>
</dbReference>
<sequence>MAYIIGTNSNDTLLGTNSFDTINGKTGNDIITGNKGYDYLTGGGGNDKFVVNLDDGIVTISDFVGVGKGTNPTPDVIAEVDTLKFQGYGLTPQNLLLTQNGNSLEISFEGVYFPPLSITKVILQNFKLEDLDNLKASGSRPAIGNIIFDGQTSITDSFNVLDANSTDTSIGIKNTVTFFNDLDNNITALDNSDDVVNGQGGNDFINGLSGNDLLRGGTGNDTLIGGTGNDTLVGNAGNNLLFGDNNDDSLSVSGYYTIEYTGYQYDSRSDGNNTLNGGVGDDSLSASGSKGNNLLCGSDGSDTLSVFGYYQSISYNYDYYSESSGQNTLDGGADRDWLSASGSTGNNLLSGGDGNDFISVSGYYELKSSSDAYDPRTSSQEYDSRSSGNNTLNGGAGDDSLSASGSTGNNLLDAGDGNDFLNISGYNDSSNVNYYDEYGNYAGSYLYNYESRSLGNNTLRGGVGNDTLNAGGSTGDNLLDGGDGNDILTASNATGKNILKGGNGNDILTGGNGNDSLIGGNGVDTFVFNSFNEGVDRISDLNVTNETIRISATGFGGGLSAGVLKANQFRIGASATTSTQRFIYNSATGALFFDRDGSAGGFAQVQFAQLSSSLSLTNNNFVVV</sequence>
<dbReference type="EMBL" id="LAHD01000068">
    <property type="protein sequence ID" value="PHK01612.1"/>
    <property type="molecule type" value="Genomic_DNA"/>
</dbReference>
<dbReference type="InterPro" id="IPR018511">
    <property type="entry name" value="Hemolysin-typ_Ca-bd_CS"/>
</dbReference>
<dbReference type="GO" id="GO:0005576">
    <property type="term" value="C:extracellular region"/>
    <property type="evidence" value="ECO:0007669"/>
    <property type="project" value="UniProtKB-SubCell"/>
</dbReference>
<dbReference type="Proteomes" id="UP000222310">
    <property type="component" value="Unassembled WGS sequence"/>
</dbReference>
<evidence type="ECO:0000256" key="3">
    <source>
        <dbReference type="SAM" id="MobiDB-lite"/>
    </source>
</evidence>
<evidence type="ECO:0000256" key="1">
    <source>
        <dbReference type="ARBA" id="ARBA00004613"/>
    </source>
</evidence>
<keyword evidence="2" id="KW-0964">Secreted</keyword>
<dbReference type="PANTHER" id="PTHR38340">
    <property type="entry name" value="S-LAYER PROTEIN"/>
    <property type="match status" value="1"/>
</dbReference>
<evidence type="ECO:0000256" key="2">
    <source>
        <dbReference type="ARBA" id="ARBA00022525"/>
    </source>
</evidence>
<evidence type="ECO:0008006" key="6">
    <source>
        <dbReference type="Google" id="ProtNLM"/>
    </source>
</evidence>
<organism evidence="4 5">
    <name type="scientific">Nostoc linckia z8</name>
    <dbReference type="NCBI Taxonomy" id="1628746"/>
    <lineage>
        <taxon>Bacteria</taxon>
        <taxon>Bacillati</taxon>
        <taxon>Cyanobacteriota</taxon>
        <taxon>Cyanophyceae</taxon>
        <taxon>Nostocales</taxon>
        <taxon>Nostocaceae</taxon>
        <taxon>Nostoc</taxon>
    </lineage>
</organism>
<dbReference type="GeneID" id="57092210"/>
<dbReference type="GO" id="GO:0005509">
    <property type="term" value="F:calcium ion binding"/>
    <property type="evidence" value="ECO:0007669"/>
    <property type="project" value="InterPro"/>
</dbReference>
<feature type="region of interest" description="Disordered" evidence="3">
    <location>
        <begin position="369"/>
        <end position="407"/>
    </location>
</feature>
<reference evidence="4 5" key="1">
    <citation type="submission" date="2015-02" db="EMBL/GenBank/DDBJ databases">
        <title>Nostoc linckia genome annotation.</title>
        <authorList>
            <person name="Zhou Z."/>
        </authorList>
    </citation>
    <scope>NUCLEOTIDE SEQUENCE [LARGE SCALE GENOMIC DNA]</scope>
    <source>
        <strain evidence="5">z8</strain>
    </source>
</reference>
<feature type="compositionally biased region" description="Polar residues" evidence="3">
    <location>
        <begin position="369"/>
        <end position="393"/>
    </location>
</feature>
<accession>A0A9Q5Z9V4</accession>